<dbReference type="PANTHER" id="PTHR23024:SF654">
    <property type="entry name" value="RECEPTOR GID1, PUTATIVE-RELATED"/>
    <property type="match status" value="1"/>
</dbReference>
<dbReference type="PANTHER" id="PTHR23024">
    <property type="entry name" value="ARYLACETAMIDE DEACETYLASE"/>
    <property type="match status" value="1"/>
</dbReference>
<name>A0AAV1CIL8_OLDCO</name>
<proteinExistence type="inferred from homology"/>
<dbReference type="EMBL" id="OX459119">
    <property type="protein sequence ID" value="CAI9095380.1"/>
    <property type="molecule type" value="Genomic_DNA"/>
</dbReference>
<dbReference type="SUPFAM" id="SSF53474">
    <property type="entry name" value="alpha/beta-Hydrolases"/>
    <property type="match status" value="1"/>
</dbReference>
<dbReference type="AlphaFoldDB" id="A0AAV1CIL8"/>
<dbReference type="Pfam" id="PF07859">
    <property type="entry name" value="Abhydrolase_3"/>
    <property type="match status" value="1"/>
</dbReference>
<keyword evidence="4" id="KW-1185">Reference proteome</keyword>
<reference evidence="3" key="1">
    <citation type="submission" date="2023-03" db="EMBL/GenBank/DDBJ databases">
        <authorList>
            <person name="Julca I."/>
        </authorList>
    </citation>
    <scope>NUCLEOTIDE SEQUENCE</scope>
</reference>
<dbReference type="Gene3D" id="3.40.50.1820">
    <property type="entry name" value="alpha/beta hydrolase"/>
    <property type="match status" value="1"/>
</dbReference>
<evidence type="ECO:0000256" key="1">
    <source>
        <dbReference type="ARBA" id="ARBA00010515"/>
    </source>
</evidence>
<evidence type="ECO:0000313" key="4">
    <source>
        <dbReference type="Proteomes" id="UP001161247"/>
    </source>
</evidence>
<protein>
    <submittedName>
        <fullName evidence="3">OLC1v1031319C1</fullName>
    </submittedName>
</protein>
<gene>
    <name evidence="3" type="ORF">OLC1_LOCUS6372</name>
</gene>
<dbReference type="GO" id="GO:0016787">
    <property type="term" value="F:hydrolase activity"/>
    <property type="evidence" value="ECO:0007669"/>
    <property type="project" value="InterPro"/>
</dbReference>
<comment type="similarity">
    <text evidence="1">Belongs to the 'GDXG' lipolytic enzyme family.</text>
</comment>
<dbReference type="InterPro" id="IPR013094">
    <property type="entry name" value="AB_hydrolase_3"/>
</dbReference>
<dbReference type="Proteomes" id="UP001161247">
    <property type="component" value="Chromosome 2"/>
</dbReference>
<sequence>MANQPALISSIDPQTDPVGYLGFIRHPDGSIIRQQVVEPTTSISSYENNPRLLVKDIPVNQSKGTFVRIFLPKQAIDQTSDHVGKKLPLIIFMHGGGYVIMNVNTPNFDEFYDTFTVGIPAVIVSMEYRRGPEHRLPAAYEDGIETLQWIKNYLPREEWFSKNADFGNAFLMGNSAGSNLAYFLSLRASSLASELHPLKIKGAILHQPFIGGTKRTESELRNLNDKILPPCVTDIMWELALPVGEDRDHEFCNPALSIKSGQFDRIKALGWKILVTGYENDVMHDRQVELVKMMEENGVNIVAKYEEGGYHGYEASDPARMKSLCEVVKEFVKIHSN</sequence>
<evidence type="ECO:0000259" key="2">
    <source>
        <dbReference type="Pfam" id="PF07859"/>
    </source>
</evidence>
<feature type="domain" description="Alpha/beta hydrolase fold-3" evidence="2">
    <location>
        <begin position="90"/>
        <end position="313"/>
    </location>
</feature>
<dbReference type="InterPro" id="IPR029058">
    <property type="entry name" value="AB_hydrolase_fold"/>
</dbReference>
<evidence type="ECO:0000313" key="3">
    <source>
        <dbReference type="EMBL" id="CAI9095380.1"/>
    </source>
</evidence>
<accession>A0AAV1CIL8</accession>
<dbReference type="InterPro" id="IPR050466">
    <property type="entry name" value="Carboxylest/Gibb_receptor"/>
</dbReference>
<organism evidence="3 4">
    <name type="scientific">Oldenlandia corymbosa var. corymbosa</name>
    <dbReference type="NCBI Taxonomy" id="529605"/>
    <lineage>
        <taxon>Eukaryota</taxon>
        <taxon>Viridiplantae</taxon>
        <taxon>Streptophyta</taxon>
        <taxon>Embryophyta</taxon>
        <taxon>Tracheophyta</taxon>
        <taxon>Spermatophyta</taxon>
        <taxon>Magnoliopsida</taxon>
        <taxon>eudicotyledons</taxon>
        <taxon>Gunneridae</taxon>
        <taxon>Pentapetalae</taxon>
        <taxon>asterids</taxon>
        <taxon>lamiids</taxon>
        <taxon>Gentianales</taxon>
        <taxon>Rubiaceae</taxon>
        <taxon>Rubioideae</taxon>
        <taxon>Spermacoceae</taxon>
        <taxon>Hedyotis-Oldenlandia complex</taxon>
        <taxon>Oldenlandia</taxon>
    </lineage>
</organism>